<dbReference type="AlphaFoldDB" id="A0ABD1PWF1"/>
<organism evidence="1 2">
    <name type="scientific">Forsythia ovata</name>
    <dbReference type="NCBI Taxonomy" id="205694"/>
    <lineage>
        <taxon>Eukaryota</taxon>
        <taxon>Viridiplantae</taxon>
        <taxon>Streptophyta</taxon>
        <taxon>Embryophyta</taxon>
        <taxon>Tracheophyta</taxon>
        <taxon>Spermatophyta</taxon>
        <taxon>Magnoliopsida</taxon>
        <taxon>eudicotyledons</taxon>
        <taxon>Gunneridae</taxon>
        <taxon>Pentapetalae</taxon>
        <taxon>asterids</taxon>
        <taxon>lamiids</taxon>
        <taxon>Lamiales</taxon>
        <taxon>Oleaceae</taxon>
        <taxon>Forsythieae</taxon>
        <taxon>Forsythia</taxon>
    </lineage>
</organism>
<reference evidence="2" key="1">
    <citation type="submission" date="2024-07" db="EMBL/GenBank/DDBJ databases">
        <title>Two chromosome-level genome assemblies of Korean endemic species Abeliophyllum distichum and Forsythia ovata (Oleaceae).</title>
        <authorList>
            <person name="Jang H."/>
        </authorList>
    </citation>
    <scope>NUCLEOTIDE SEQUENCE [LARGE SCALE GENOMIC DNA]</scope>
</reference>
<dbReference type="InterPro" id="IPR035513">
    <property type="entry name" value="Invertase/methylesterase_inhib"/>
</dbReference>
<dbReference type="EMBL" id="JBFOLJ010000017">
    <property type="protein sequence ID" value="KAL2467939.1"/>
    <property type="molecule type" value="Genomic_DNA"/>
</dbReference>
<keyword evidence="2" id="KW-1185">Reference proteome</keyword>
<dbReference type="SUPFAM" id="SSF101148">
    <property type="entry name" value="Plant invertase/pectin methylesterase inhibitor"/>
    <property type="match status" value="1"/>
</dbReference>
<comment type="caution">
    <text evidence="1">The sequence shown here is derived from an EMBL/GenBank/DDBJ whole genome shotgun (WGS) entry which is preliminary data.</text>
</comment>
<sequence>MDLLQIAVDSAMDFGNKTYVFLKNMSKDKKTKPDLKPVNQECLAAYEGFISHFKDLIAEAKTEPALATYDSLLAREEIHNSISALASVKNLNISARNKIAEDYYTKLCIKIADFLET</sequence>
<dbReference type="PANTHER" id="PTHR31890:SF9">
    <property type="entry name" value="PLANT INVERTASE_PECTIN METHYLESTERASE INHIBITOR SUPERFAMILY PROTEIN"/>
    <property type="match status" value="1"/>
</dbReference>
<dbReference type="Proteomes" id="UP001604277">
    <property type="component" value="Unassembled WGS sequence"/>
</dbReference>
<protein>
    <submittedName>
        <fullName evidence="1">PMEI domain-containing protein</fullName>
    </submittedName>
</protein>
<dbReference type="PANTHER" id="PTHR31890">
    <property type="entry name" value="PLANT INVERTASE/PECTIN METHYLESTERASE INHIBITOR SUPERFAMILY PROTEIN"/>
    <property type="match status" value="1"/>
</dbReference>
<gene>
    <name evidence="1" type="ORF">Fot_51464</name>
</gene>
<evidence type="ECO:0000313" key="1">
    <source>
        <dbReference type="EMBL" id="KAL2467939.1"/>
    </source>
</evidence>
<name>A0ABD1PWF1_9LAMI</name>
<evidence type="ECO:0000313" key="2">
    <source>
        <dbReference type="Proteomes" id="UP001604277"/>
    </source>
</evidence>
<proteinExistence type="predicted"/>
<accession>A0ABD1PWF1</accession>